<dbReference type="GO" id="GO:0005737">
    <property type="term" value="C:cytoplasm"/>
    <property type="evidence" value="ECO:0007669"/>
    <property type="project" value="TreeGrafter"/>
</dbReference>
<dbReference type="InterPro" id="IPR019410">
    <property type="entry name" value="Methyltransf_16"/>
</dbReference>
<dbReference type="AlphaFoldDB" id="A0A4Z1P623"/>
<reference evidence="1 2" key="1">
    <citation type="submission" date="2019-04" db="EMBL/GenBank/DDBJ databases">
        <title>High contiguity whole genome sequence and gene annotation resource for two Venturia nashicola isolates.</title>
        <authorList>
            <person name="Prokchorchik M."/>
            <person name="Won K."/>
            <person name="Lee Y."/>
            <person name="Choi E.D."/>
            <person name="Segonzac C."/>
            <person name="Sohn K.H."/>
        </authorList>
    </citation>
    <scope>NUCLEOTIDE SEQUENCE [LARGE SCALE GENOMIC DNA]</scope>
    <source>
        <strain evidence="1 2">PRI2</strain>
    </source>
</reference>
<keyword evidence="2" id="KW-1185">Reference proteome</keyword>
<name>A0A4Z1P623_9PEZI</name>
<dbReference type="EMBL" id="SNSC02000005">
    <property type="protein sequence ID" value="TID24393.1"/>
    <property type="molecule type" value="Genomic_DNA"/>
</dbReference>
<gene>
    <name evidence="1" type="ORF">E6O75_ATG02758</name>
</gene>
<dbReference type="Gene3D" id="3.40.50.150">
    <property type="entry name" value="Vaccinia Virus protein VP39"/>
    <property type="match status" value="1"/>
</dbReference>
<sequence length="348" mass="39643">MLSSLLRALPNSKTAEPEPEDVFQCSLGLIFTDDLQIQHGDPGTTVIYRSNGYGDLEFEVADPQGEEERTKFAHYLWNAGVLMSDLVGGRDNEQDCNRDSHQVSKEEAWGKRKFEKGEWWLDEEEEKKWNVKGERVLELGAGVCRAASASPVTITDYPSPAIIQTLTENVAKNVPTYLNPHVSVKPHKWGELDTPFALSHQSYYTRILAADTLWMSMQHTNLAKSMLHFLSQDQDARIFVIAGFHTGRARMAPFFEETVEEEGLEIEDIFEMDANGMRREWKPAAPEEMSGERKKWLVIARLKRKPKGCWSESVQAPDYAPDALQKTTLTFLDRSTLLFFYRSVECSQ</sequence>
<protein>
    <recommendedName>
        <fullName evidence="3">Nicotinamide N-methyltransferase</fullName>
    </recommendedName>
</protein>
<accession>A0A4Z1P623</accession>
<dbReference type="GO" id="GO:0008757">
    <property type="term" value="F:S-adenosylmethionine-dependent methyltransferase activity"/>
    <property type="evidence" value="ECO:0007669"/>
    <property type="project" value="UniProtKB-ARBA"/>
</dbReference>
<dbReference type="Pfam" id="PF10294">
    <property type="entry name" value="Methyltransf_16"/>
    <property type="match status" value="1"/>
</dbReference>
<evidence type="ECO:0000313" key="1">
    <source>
        <dbReference type="EMBL" id="TID24393.1"/>
    </source>
</evidence>
<proteinExistence type="predicted"/>
<comment type="caution">
    <text evidence="1">The sequence shown here is derived from an EMBL/GenBank/DDBJ whole genome shotgun (WGS) entry which is preliminary data.</text>
</comment>
<evidence type="ECO:0008006" key="3">
    <source>
        <dbReference type="Google" id="ProtNLM"/>
    </source>
</evidence>
<organism evidence="1 2">
    <name type="scientific">Venturia nashicola</name>
    <dbReference type="NCBI Taxonomy" id="86259"/>
    <lineage>
        <taxon>Eukaryota</taxon>
        <taxon>Fungi</taxon>
        <taxon>Dikarya</taxon>
        <taxon>Ascomycota</taxon>
        <taxon>Pezizomycotina</taxon>
        <taxon>Dothideomycetes</taxon>
        <taxon>Pleosporomycetidae</taxon>
        <taxon>Venturiales</taxon>
        <taxon>Venturiaceae</taxon>
        <taxon>Venturia</taxon>
    </lineage>
</organism>
<dbReference type="PANTHER" id="PTHR14614:SF104">
    <property type="entry name" value="N-METHYLTRANSFERASE, PUTATIVE (AFU_ORTHOLOGUE AFUA_1G17750)-RELATED"/>
    <property type="match status" value="1"/>
</dbReference>
<dbReference type="InterPro" id="IPR029063">
    <property type="entry name" value="SAM-dependent_MTases_sf"/>
</dbReference>
<dbReference type="PANTHER" id="PTHR14614">
    <property type="entry name" value="HEPATOCELLULAR CARCINOMA-ASSOCIATED ANTIGEN"/>
    <property type="match status" value="1"/>
</dbReference>
<dbReference type="Proteomes" id="UP000298493">
    <property type="component" value="Unassembled WGS sequence"/>
</dbReference>
<evidence type="ECO:0000313" key="2">
    <source>
        <dbReference type="Proteomes" id="UP000298493"/>
    </source>
</evidence>